<name>R7Q4T6_CHOCR</name>
<proteinExistence type="predicted"/>
<dbReference type="Gramene" id="CDF33009">
    <property type="protein sequence ID" value="CDF33009"/>
    <property type="gene ID" value="CHC_T00001771001"/>
</dbReference>
<keyword evidence="2" id="KW-1185">Reference proteome</keyword>
<organism evidence="1 2">
    <name type="scientific">Chondrus crispus</name>
    <name type="common">Carrageen Irish moss</name>
    <name type="synonym">Polymorpha crispa</name>
    <dbReference type="NCBI Taxonomy" id="2769"/>
    <lineage>
        <taxon>Eukaryota</taxon>
        <taxon>Rhodophyta</taxon>
        <taxon>Florideophyceae</taxon>
        <taxon>Rhodymeniophycidae</taxon>
        <taxon>Gigartinales</taxon>
        <taxon>Gigartinaceae</taxon>
        <taxon>Chondrus</taxon>
    </lineage>
</organism>
<evidence type="ECO:0000313" key="2">
    <source>
        <dbReference type="Proteomes" id="UP000012073"/>
    </source>
</evidence>
<dbReference type="Proteomes" id="UP000012073">
    <property type="component" value="Unassembled WGS sequence"/>
</dbReference>
<dbReference type="KEGG" id="ccp:CHC_T00001771001"/>
<reference evidence="2" key="1">
    <citation type="journal article" date="2013" name="Proc. Natl. Acad. Sci. U.S.A.">
        <title>Genome structure and metabolic features in the red seaweed Chondrus crispus shed light on evolution of the Archaeplastida.</title>
        <authorList>
            <person name="Collen J."/>
            <person name="Porcel B."/>
            <person name="Carre W."/>
            <person name="Ball S.G."/>
            <person name="Chaparro C."/>
            <person name="Tonon T."/>
            <person name="Barbeyron T."/>
            <person name="Michel G."/>
            <person name="Noel B."/>
            <person name="Valentin K."/>
            <person name="Elias M."/>
            <person name="Artiguenave F."/>
            <person name="Arun A."/>
            <person name="Aury J.M."/>
            <person name="Barbosa-Neto J.F."/>
            <person name="Bothwell J.H."/>
            <person name="Bouget F.Y."/>
            <person name="Brillet L."/>
            <person name="Cabello-Hurtado F."/>
            <person name="Capella-Gutierrez S."/>
            <person name="Charrier B."/>
            <person name="Cladiere L."/>
            <person name="Cock J.M."/>
            <person name="Coelho S.M."/>
            <person name="Colleoni C."/>
            <person name="Czjzek M."/>
            <person name="Da Silva C."/>
            <person name="Delage L."/>
            <person name="Denoeud F."/>
            <person name="Deschamps P."/>
            <person name="Dittami S.M."/>
            <person name="Gabaldon T."/>
            <person name="Gachon C.M."/>
            <person name="Groisillier A."/>
            <person name="Herve C."/>
            <person name="Jabbari K."/>
            <person name="Katinka M."/>
            <person name="Kloareg B."/>
            <person name="Kowalczyk N."/>
            <person name="Labadie K."/>
            <person name="Leblanc C."/>
            <person name="Lopez P.J."/>
            <person name="McLachlan D.H."/>
            <person name="Meslet-Cladiere L."/>
            <person name="Moustafa A."/>
            <person name="Nehr Z."/>
            <person name="Nyvall Collen P."/>
            <person name="Panaud O."/>
            <person name="Partensky F."/>
            <person name="Poulain J."/>
            <person name="Rensing S.A."/>
            <person name="Rousvoal S."/>
            <person name="Samson G."/>
            <person name="Symeonidi A."/>
            <person name="Weissenbach J."/>
            <person name="Zambounis A."/>
            <person name="Wincker P."/>
            <person name="Boyen C."/>
        </authorList>
    </citation>
    <scope>NUCLEOTIDE SEQUENCE [LARGE SCALE GENOMIC DNA]</scope>
    <source>
        <strain evidence="2">cv. Stackhouse</strain>
    </source>
</reference>
<evidence type="ECO:0000313" key="1">
    <source>
        <dbReference type="EMBL" id="CDF33009.1"/>
    </source>
</evidence>
<dbReference type="AlphaFoldDB" id="R7Q4T6"/>
<accession>R7Q4T6</accession>
<dbReference type="RefSeq" id="XP_005712812.1">
    <property type="nucleotide sequence ID" value="XM_005712755.1"/>
</dbReference>
<sequence>MNRCAPSTAKTSCLAVHSQTHPASSGRILGAHPPTTRVMPYRTSSRLSSASVNNAGRLPLHRTQALFLHVSPF</sequence>
<gene>
    <name evidence="1" type="ORF">CHC_T00001771001</name>
</gene>
<dbReference type="EMBL" id="HG001629">
    <property type="protein sequence ID" value="CDF33009.1"/>
    <property type="molecule type" value="Genomic_DNA"/>
</dbReference>
<protein>
    <submittedName>
        <fullName evidence="1">Uncharacterized protein</fullName>
    </submittedName>
</protein>
<dbReference type="GeneID" id="17320529"/>